<organism evidence="5 6">
    <name type="scientific">Panacibacter ginsenosidivorans</name>
    <dbReference type="NCBI Taxonomy" id="1813871"/>
    <lineage>
        <taxon>Bacteria</taxon>
        <taxon>Pseudomonadati</taxon>
        <taxon>Bacteroidota</taxon>
        <taxon>Chitinophagia</taxon>
        <taxon>Chitinophagales</taxon>
        <taxon>Chitinophagaceae</taxon>
        <taxon>Panacibacter</taxon>
    </lineage>
</organism>
<dbReference type="KEGG" id="pgin:FRZ67_05825"/>
<dbReference type="OrthoDB" id="9765195at2"/>
<dbReference type="InterPro" id="IPR001360">
    <property type="entry name" value="Glyco_hydro_1"/>
</dbReference>
<accession>A0A5B8VGJ8</accession>
<keyword evidence="2 5" id="KW-0378">Hydrolase</keyword>
<keyword evidence="3" id="KW-0326">Glycosidase</keyword>
<dbReference type="Proteomes" id="UP000321533">
    <property type="component" value="Chromosome"/>
</dbReference>
<dbReference type="PANTHER" id="PTHR10353:SF36">
    <property type="entry name" value="LP05116P"/>
    <property type="match status" value="1"/>
</dbReference>
<dbReference type="InterPro" id="IPR017853">
    <property type="entry name" value="GH"/>
</dbReference>
<evidence type="ECO:0000256" key="4">
    <source>
        <dbReference type="RuleBase" id="RU003690"/>
    </source>
</evidence>
<dbReference type="Pfam" id="PF00232">
    <property type="entry name" value="Glyco_hydro_1"/>
    <property type="match status" value="1"/>
</dbReference>
<dbReference type="PANTHER" id="PTHR10353">
    <property type="entry name" value="GLYCOSYL HYDROLASE"/>
    <property type="match status" value="1"/>
</dbReference>
<evidence type="ECO:0000313" key="5">
    <source>
        <dbReference type="EMBL" id="QEC70145.1"/>
    </source>
</evidence>
<name>A0A5B8VGJ8_9BACT</name>
<dbReference type="AlphaFoldDB" id="A0A5B8VGJ8"/>
<protein>
    <submittedName>
        <fullName evidence="5">Family 1 glycosylhydrolase</fullName>
    </submittedName>
</protein>
<evidence type="ECO:0000256" key="1">
    <source>
        <dbReference type="ARBA" id="ARBA00010838"/>
    </source>
</evidence>
<evidence type="ECO:0000256" key="2">
    <source>
        <dbReference type="ARBA" id="ARBA00022801"/>
    </source>
</evidence>
<dbReference type="PRINTS" id="PR00131">
    <property type="entry name" value="GLHYDRLASE1"/>
</dbReference>
<evidence type="ECO:0000313" key="6">
    <source>
        <dbReference type="Proteomes" id="UP000321533"/>
    </source>
</evidence>
<dbReference type="Gene3D" id="3.20.20.80">
    <property type="entry name" value="Glycosidases"/>
    <property type="match status" value="1"/>
</dbReference>
<dbReference type="GO" id="GO:0016052">
    <property type="term" value="P:carbohydrate catabolic process"/>
    <property type="evidence" value="ECO:0007669"/>
    <property type="project" value="TreeGrafter"/>
</dbReference>
<evidence type="ECO:0000256" key="3">
    <source>
        <dbReference type="ARBA" id="ARBA00023295"/>
    </source>
</evidence>
<proteinExistence type="inferred from homology"/>
<reference evidence="5 6" key="1">
    <citation type="journal article" date="2016" name="Int. J. Syst. Evol. Microbiol.">
        <title>Panacibacter ginsenosidivorans gen. nov., sp. nov., with ginsenoside converting activity isolated from soil of a ginseng field.</title>
        <authorList>
            <person name="Siddiqi M.Z."/>
            <person name="Muhammad Shafi S."/>
            <person name="Choi K.D."/>
            <person name="Im W.T."/>
        </authorList>
    </citation>
    <scope>NUCLEOTIDE SEQUENCE [LARGE SCALE GENOMIC DNA]</scope>
    <source>
        <strain evidence="5 6">Gsoil1550</strain>
    </source>
</reference>
<keyword evidence="6" id="KW-1185">Reference proteome</keyword>
<dbReference type="GO" id="GO:0005829">
    <property type="term" value="C:cytosol"/>
    <property type="evidence" value="ECO:0007669"/>
    <property type="project" value="TreeGrafter"/>
</dbReference>
<gene>
    <name evidence="5" type="ORF">FRZ67_05825</name>
</gene>
<dbReference type="SUPFAM" id="SSF51445">
    <property type="entry name" value="(Trans)glycosidases"/>
    <property type="match status" value="1"/>
</dbReference>
<comment type="similarity">
    <text evidence="1 4">Belongs to the glycosyl hydrolase 1 family.</text>
</comment>
<sequence>MSELQAQHDGANLKGYTVWSGWDNFEWVFGYTKRFGIIHVDFNTQQRIPKQSYYTYQSILKEQRK</sequence>
<dbReference type="EMBL" id="CP042435">
    <property type="protein sequence ID" value="QEC70145.1"/>
    <property type="molecule type" value="Genomic_DNA"/>
</dbReference>
<dbReference type="GO" id="GO:0008422">
    <property type="term" value="F:beta-glucosidase activity"/>
    <property type="evidence" value="ECO:0007669"/>
    <property type="project" value="TreeGrafter"/>
</dbReference>
<dbReference type="RefSeq" id="WP_147193084.1">
    <property type="nucleotide sequence ID" value="NZ_CP042435.1"/>
</dbReference>